<dbReference type="OrthoDB" id="9809206at2"/>
<accession>A0A2N3PM15</accession>
<dbReference type="SUPFAM" id="SSF51206">
    <property type="entry name" value="cAMP-binding domain-like"/>
    <property type="match status" value="1"/>
</dbReference>
<evidence type="ECO:0000313" key="3">
    <source>
        <dbReference type="Proteomes" id="UP000233293"/>
    </source>
</evidence>
<evidence type="ECO:0000313" key="2">
    <source>
        <dbReference type="EMBL" id="PKU21444.1"/>
    </source>
</evidence>
<comment type="caution">
    <text evidence="2">The sequence shown here is derived from an EMBL/GenBank/DDBJ whole genome shotgun (WGS) entry which is preliminary data.</text>
</comment>
<dbReference type="SMART" id="SM00100">
    <property type="entry name" value="cNMP"/>
    <property type="match status" value="1"/>
</dbReference>
<gene>
    <name evidence="2" type="ORF">CWS72_26705</name>
</gene>
<dbReference type="InterPro" id="IPR018490">
    <property type="entry name" value="cNMP-bd_dom_sf"/>
</dbReference>
<protein>
    <recommendedName>
        <fullName evidence="1">Cyclic nucleotide-binding domain-containing protein</fullName>
    </recommendedName>
</protein>
<sequence length="188" mass="20677">MTDTCAQFHPTAAFFEKEDMSGPYEEIAFVPGETIFQQGEEAVFAYFIRKGRVAILKNGHSVATMTELMVFGESVLFGNMRRLATACALVPTECAFISASQLMVRLAAFGPATTDAMGQILTYIRSTLPARLRGGDIVERPIDRRMRTLLDEDALKAVLTSADPFLRALLDILRGYVRARLPPLGPDA</sequence>
<keyword evidence="3" id="KW-1185">Reference proteome</keyword>
<dbReference type="EMBL" id="PIUM01000059">
    <property type="protein sequence ID" value="PKU21444.1"/>
    <property type="molecule type" value="Genomic_DNA"/>
</dbReference>
<dbReference type="Proteomes" id="UP000233293">
    <property type="component" value="Unassembled WGS sequence"/>
</dbReference>
<dbReference type="Gene3D" id="2.60.120.10">
    <property type="entry name" value="Jelly Rolls"/>
    <property type="match status" value="1"/>
</dbReference>
<dbReference type="CDD" id="cd00038">
    <property type="entry name" value="CAP_ED"/>
    <property type="match status" value="1"/>
</dbReference>
<evidence type="ECO:0000259" key="1">
    <source>
        <dbReference type="PROSITE" id="PS50042"/>
    </source>
</evidence>
<reference evidence="3" key="1">
    <citation type="submission" date="2017-12" db="EMBL/GenBank/DDBJ databases">
        <title>Draft genome sequence of Telmatospirillum siberiense 26-4b1T, an acidotolerant peatland alphaproteobacterium potentially involved in sulfur cycling.</title>
        <authorList>
            <person name="Hausmann B."/>
            <person name="Pjevac P."/>
            <person name="Schreck K."/>
            <person name="Herbold C.W."/>
            <person name="Daims H."/>
            <person name="Wagner M."/>
            <person name="Pester M."/>
            <person name="Loy A."/>
        </authorList>
    </citation>
    <scope>NUCLEOTIDE SEQUENCE [LARGE SCALE GENOMIC DNA]</scope>
    <source>
        <strain evidence="3">26-4b1</strain>
    </source>
</reference>
<organism evidence="2 3">
    <name type="scientific">Telmatospirillum siberiense</name>
    <dbReference type="NCBI Taxonomy" id="382514"/>
    <lineage>
        <taxon>Bacteria</taxon>
        <taxon>Pseudomonadati</taxon>
        <taxon>Pseudomonadota</taxon>
        <taxon>Alphaproteobacteria</taxon>
        <taxon>Rhodospirillales</taxon>
        <taxon>Rhodospirillaceae</taxon>
        <taxon>Telmatospirillum</taxon>
    </lineage>
</organism>
<dbReference type="Pfam" id="PF00027">
    <property type="entry name" value="cNMP_binding"/>
    <property type="match status" value="1"/>
</dbReference>
<dbReference type="PROSITE" id="PS50042">
    <property type="entry name" value="CNMP_BINDING_3"/>
    <property type="match status" value="1"/>
</dbReference>
<dbReference type="InterPro" id="IPR000595">
    <property type="entry name" value="cNMP-bd_dom"/>
</dbReference>
<name>A0A2N3PM15_9PROT</name>
<proteinExistence type="predicted"/>
<dbReference type="RefSeq" id="WP_101253712.1">
    <property type="nucleotide sequence ID" value="NZ_PIUM01000059.1"/>
</dbReference>
<dbReference type="AlphaFoldDB" id="A0A2N3PM15"/>
<dbReference type="InterPro" id="IPR014710">
    <property type="entry name" value="RmlC-like_jellyroll"/>
</dbReference>
<feature type="domain" description="Cyclic nucleotide-binding" evidence="1">
    <location>
        <begin position="25"/>
        <end position="98"/>
    </location>
</feature>